<evidence type="ECO:0008006" key="8">
    <source>
        <dbReference type="Google" id="ProtNLM"/>
    </source>
</evidence>
<dbReference type="OrthoDB" id="538223at2759"/>
<feature type="repeat" description="WD" evidence="3">
    <location>
        <begin position="1101"/>
        <end position="1136"/>
    </location>
</feature>
<sequence>MRLLYNDQENNNFALTKELDAENIPEYAILSHTWLLNNDDEVTFDDLESGNARDKPGYAKIQFCAEKATLHGLKYFWIDTCCIDKKHSAVLQEALVAMFSWYRNAARCFAHLADVSVSEAPQLDEEASLLPWRSAFCSSRWFTRGWTLQELLAPRSVEFFSAEGVALGDRRSLALLIHKSTGIPYSALQGVPLQHFTVKQRFTWAENRQTKRKEDMAYCLMGIFDAIMPVIYGEGERSALERLRHEIFRKKDKIDSILSRLPIASEAAFNSRQNEDEPLCLPDTRLELLEGITTWVDGSKHEKCIYWLNGIAGTGKSTIARTVSRIFHEKGKLGGSFFFSKGGGDLNHANKLVTTLTRHIADKIPSARGHIADAITDPKEIIHSSLRDQWNTLIIGPLSKIVSDPPLTVLLVIDALDECDSEKDIQVILRILSTARILSTIRLRIFITSRPENLIRRIVRKIPEEEREVFELHDMSPELVERDLNIYFENSFTDIRDERGYPDNWPGMQIIKRLTEISGGLFIWASTACRFIREGRRLAKRRIETLIKGYRSGAGPEKQLDRIYTAVLDNSIPKGIDEQEREEIYSTLQNILGSIVTLYSPLSQESLALLLNIPLDDIRETLNDFHTILNITNDTDRPIRLHHPTFRDFLLDRNRCNNDNLWVDERPAHHLLAQSCMEVMSKMLKRDICGVGSPGTLLTNIDAGRIRKCIPPHLEYACLYWVDHLRQSGVKLSDDDLVCRFFKSHFLYWLEAINLMGKTIEMSAIIRLYHSLLASDMNERQTPFVKDARRFIFAFQNVIKQAPLQIYSSALAFIPQTNELKHHFRPQIHSWIKNIQIAEADIPEAKDEFNYVSDLAFTPDSRHLVSGSNFPAARTWDIKTKSRLRKFEGAKEKISSVAVSPDGRIIAGGSDDFNIFLWDFQTSTLLHKLEAHVGWINSVAFSPDGKLLLSGSMDESIILWDIGTGRLLNRINESSGVNSLAFSPDGLCVATGSVDQIIRIWELKHTQEVHAMFDGHSGCINSIQFSPDGKEIVSGSDDKSIKIWNIATGLEQKTLKGHKERVMAVSFFYDIDVGACRVASGSEDKTIMIWEVASGTTLAILKEHTSGINSVTFSPDRSMLASSSFDDEVRLWDTKTWVLIGKLDDYDEDILSGKLATWRPYDPTSTVIESISHTEEFIGHPNKITRLVASPDGRLVASTSQMLWIQSAMIKLWLRGERHWGLKWVLNGHSAEVNDLIFSPDSRILASVSTNGNFILWDTETGRISHTFRQHQENAPVIFSSDSQLLASLSSATTIGLWNAINGTSLLSLNFHTATVKGLVFSPDNDLIASFSDDSNIALWNTTKAQCYVQPIILSGRSGSVTAVAFSPDGNLLYSCSEDGAIRFWSRSGDSHGMFPGGAENPPQSIAVSADNERLACYCRNGIVELWDLHQKSLKGSLFLGPTIRKLSFSQSGHYLETGRGTWHVNDFFATNSSNAPSHSNNHHGIVATQEWLSRDGEDIVWLYEKEYQAVDLVTTVNGVILGHPSGAISFFEF</sequence>
<feature type="repeat" description="WD" evidence="3">
    <location>
        <begin position="845"/>
        <end position="886"/>
    </location>
</feature>
<reference evidence="6" key="1">
    <citation type="submission" date="2021-10" db="EMBL/GenBank/DDBJ databases">
        <authorList>
            <person name="Piombo E."/>
        </authorList>
    </citation>
    <scope>NUCLEOTIDE SEQUENCE</scope>
</reference>
<dbReference type="PANTHER" id="PTHR19848:SF8">
    <property type="entry name" value="F-BOX AND WD REPEAT DOMAIN CONTAINING 7"/>
    <property type="match status" value="1"/>
</dbReference>
<keyword evidence="1 3" id="KW-0853">WD repeat</keyword>
<dbReference type="Pfam" id="PF06985">
    <property type="entry name" value="HET"/>
    <property type="match status" value="1"/>
</dbReference>
<dbReference type="InterPro" id="IPR056884">
    <property type="entry name" value="NPHP3-like_N"/>
</dbReference>
<evidence type="ECO:0000256" key="2">
    <source>
        <dbReference type="ARBA" id="ARBA00022737"/>
    </source>
</evidence>
<protein>
    <recommendedName>
        <fullName evidence="8">Vegetative incompatibility protein HET-E-1</fullName>
    </recommendedName>
</protein>
<evidence type="ECO:0000256" key="3">
    <source>
        <dbReference type="PROSITE-ProRule" id="PRU00221"/>
    </source>
</evidence>
<feature type="domain" description="Heterokaryon incompatibility" evidence="4">
    <location>
        <begin position="27"/>
        <end position="119"/>
    </location>
</feature>
<keyword evidence="7" id="KW-1185">Reference proteome</keyword>
<dbReference type="Gene3D" id="3.40.50.300">
    <property type="entry name" value="P-loop containing nucleotide triphosphate hydrolases"/>
    <property type="match status" value="1"/>
</dbReference>
<dbReference type="CDD" id="cd00200">
    <property type="entry name" value="WD40"/>
    <property type="match status" value="2"/>
</dbReference>
<feature type="repeat" description="WD" evidence="3">
    <location>
        <begin position="1309"/>
        <end position="1350"/>
    </location>
</feature>
<dbReference type="PRINTS" id="PR00320">
    <property type="entry name" value="GPROTEINBRPT"/>
</dbReference>
<dbReference type="Gene3D" id="2.130.10.10">
    <property type="entry name" value="YVTN repeat-like/Quinoprotein amine dehydrogenase"/>
    <property type="match status" value="4"/>
</dbReference>
<dbReference type="Pfam" id="PF24883">
    <property type="entry name" value="NPHP3_N"/>
    <property type="match status" value="1"/>
</dbReference>
<dbReference type="Proteomes" id="UP000696573">
    <property type="component" value="Unassembled WGS sequence"/>
</dbReference>
<feature type="repeat" description="WD" evidence="3">
    <location>
        <begin position="887"/>
        <end position="928"/>
    </location>
</feature>
<dbReference type="SUPFAM" id="SSF50978">
    <property type="entry name" value="WD40 repeat-like"/>
    <property type="match status" value="2"/>
</dbReference>
<accession>A0A9N9YGZ0</accession>
<name>A0A9N9YGZ0_9HYPO</name>
<dbReference type="Pfam" id="PF00400">
    <property type="entry name" value="WD40"/>
    <property type="match status" value="10"/>
</dbReference>
<dbReference type="PROSITE" id="PS00678">
    <property type="entry name" value="WD_REPEATS_1"/>
    <property type="match status" value="6"/>
</dbReference>
<organism evidence="6 7">
    <name type="scientific">Clonostachys rhizophaga</name>
    <dbReference type="NCBI Taxonomy" id="160324"/>
    <lineage>
        <taxon>Eukaryota</taxon>
        <taxon>Fungi</taxon>
        <taxon>Dikarya</taxon>
        <taxon>Ascomycota</taxon>
        <taxon>Pezizomycotina</taxon>
        <taxon>Sordariomycetes</taxon>
        <taxon>Hypocreomycetidae</taxon>
        <taxon>Hypocreales</taxon>
        <taxon>Bionectriaceae</taxon>
        <taxon>Clonostachys</taxon>
    </lineage>
</organism>
<dbReference type="InterPro" id="IPR015943">
    <property type="entry name" value="WD40/YVTN_repeat-like_dom_sf"/>
</dbReference>
<feature type="repeat" description="WD" evidence="3">
    <location>
        <begin position="1354"/>
        <end position="1386"/>
    </location>
</feature>
<dbReference type="PROSITE" id="PS50082">
    <property type="entry name" value="WD_REPEATS_2"/>
    <property type="match status" value="10"/>
</dbReference>
<dbReference type="InterPro" id="IPR020472">
    <property type="entry name" value="WD40_PAC1"/>
</dbReference>
<proteinExistence type="predicted"/>
<dbReference type="InterPro" id="IPR027417">
    <property type="entry name" value="P-loop_NTPase"/>
</dbReference>
<dbReference type="PANTHER" id="PTHR19848">
    <property type="entry name" value="WD40 REPEAT PROTEIN"/>
    <property type="match status" value="1"/>
</dbReference>
<gene>
    <name evidence="6" type="ORF">CRHIZ90672A_00018676</name>
</gene>
<dbReference type="SMART" id="SM00320">
    <property type="entry name" value="WD40"/>
    <property type="match status" value="13"/>
</dbReference>
<evidence type="ECO:0000259" key="4">
    <source>
        <dbReference type="Pfam" id="PF06985"/>
    </source>
</evidence>
<evidence type="ECO:0000259" key="5">
    <source>
        <dbReference type="Pfam" id="PF24883"/>
    </source>
</evidence>
<feature type="repeat" description="WD" evidence="3">
    <location>
        <begin position="1055"/>
        <end position="1100"/>
    </location>
</feature>
<feature type="domain" description="Nephrocystin 3-like N-terminal" evidence="5">
    <location>
        <begin position="292"/>
        <end position="450"/>
    </location>
</feature>
<feature type="repeat" description="WD" evidence="3">
    <location>
        <begin position="970"/>
        <end position="1011"/>
    </location>
</feature>
<dbReference type="InterPro" id="IPR036322">
    <property type="entry name" value="WD40_repeat_dom_sf"/>
</dbReference>
<dbReference type="PROSITE" id="PS50294">
    <property type="entry name" value="WD_REPEATS_REGION"/>
    <property type="match status" value="9"/>
</dbReference>
<feature type="repeat" description="WD" evidence="3">
    <location>
        <begin position="1226"/>
        <end position="1267"/>
    </location>
</feature>
<dbReference type="InterPro" id="IPR019775">
    <property type="entry name" value="WD40_repeat_CS"/>
</dbReference>
<dbReference type="SUPFAM" id="SSF52540">
    <property type="entry name" value="P-loop containing nucleoside triphosphate hydrolases"/>
    <property type="match status" value="1"/>
</dbReference>
<evidence type="ECO:0000313" key="6">
    <source>
        <dbReference type="EMBL" id="CAH0020858.1"/>
    </source>
</evidence>
<feature type="repeat" description="WD" evidence="3">
    <location>
        <begin position="1013"/>
        <end position="1054"/>
    </location>
</feature>
<dbReference type="InterPro" id="IPR010730">
    <property type="entry name" value="HET"/>
</dbReference>
<dbReference type="InterPro" id="IPR001680">
    <property type="entry name" value="WD40_rpt"/>
</dbReference>
<dbReference type="EMBL" id="CABFNQ020000646">
    <property type="protein sequence ID" value="CAH0020858.1"/>
    <property type="molecule type" value="Genomic_DNA"/>
</dbReference>
<evidence type="ECO:0000256" key="1">
    <source>
        <dbReference type="ARBA" id="ARBA00022574"/>
    </source>
</evidence>
<keyword evidence="2" id="KW-0677">Repeat</keyword>
<comment type="caution">
    <text evidence="6">The sequence shown here is derived from an EMBL/GenBank/DDBJ whole genome shotgun (WGS) entry which is preliminary data.</text>
</comment>
<feature type="repeat" description="WD" evidence="3">
    <location>
        <begin position="929"/>
        <end position="970"/>
    </location>
</feature>
<evidence type="ECO:0000313" key="7">
    <source>
        <dbReference type="Proteomes" id="UP000696573"/>
    </source>
</evidence>